<keyword evidence="4" id="KW-1185">Reference proteome</keyword>
<evidence type="ECO:0000313" key="3">
    <source>
        <dbReference type="EMBL" id="KEP46570.1"/>
    </source>
</evidence>
<dbReference type="EMBL" id="AZST01001043">
    <property type="protein sequence ID" value="KEP46570.1"/>
    <property type="molecule type" value="Genomic_DNA"/>
</dbReference>
<evidence type="ECO:0000313" key="4">
    <source>
        <dbReference type="Proteomes" id="UP000027456"/>
    </source>
</evidence>
<dbReference type="GO" id="GO:0003964">
    <property type="term" value="F:RNA-directed DNA polymerase activity"/>
    <property type="evidence" value="ECO:0007669"/>
    <property type="project" value="UniProtKB-KW"/>
</dbReference>
<dbReference type="AlphaFoldDB" id="A0A074RMI8"/>
<protein>
    <submittedName>
        <fullName evidence="3">Putative reverse transcriptase from transposon X-element protein</fullName>
    </submittedName>
</protein>
<keyword evidence="3" id="KW-0808">Transferase</keyword>
<feature type="region of interest" description="Disordered" evidence="1">
    <location>
        <begin position="282"/>
        <end position="321"/>
    </location>
</feature>
<evidence type="ECO:0000256" key="1">
    <source>
        <dbReference type="SAM" id="MobiDB-lite"/>
    </source>
</evidence>
<sequence length="435" mass="47396">MSFGTAAATAKRLYLSIAVPRFTYAADVWYTPVVATPGKRKTGSAGFAGRLARVQSTAARAILGAMRSTPVASLDAHLDLLPMHILLNEACQRAAIRLAATPPSHPLYKARFPDRHTAAASAWADSAHLLVFADAAVSRAGVAAAAVLWEAGGRELRSGIRLGEPDSLSSLDAELAGILLAAHLVHMVQDNTIVDDVSIYTDSQAAITCVNDQVGGASRELLKATKRAIRKAERGSGGTVIRLKWCPGHAGIPGNEAADEEASLAASGRLHPPHLIPPFLSDYHPATNPSKRKQLEKAANRRLADAHWASTTAGSKHASRFPGLSPRHFLAHSRELTRSQATLLYRLMTGHVQLRQHLHRLQLVDSPRCEHCSREYETVSHFLLRCPRYATERHEHLTTRGPDFLRLSFLFHAPDALRPLFDFIKATGRFPDLVR</sequence>
<keyword evidence="3" id="KW-0695">RNA-directed DNA polymerase</keyword>
<dbReference type="SUPFAM" id="SSF53098">
    <property type="entry name" value="Ribonuclease H-like"/>
    <property type="match status" value="1"/>
</dbReference>
<comment type="caution">
    <text evidence="3">The sequence shown here is derived from an EMBL/GenBank/DDBJ whole genome shotgun (WGS) entry which is preliminary data.</text>
</comment>
<organism evidence="3 4">
    <name type="scientific">Rhizoctonia solani 123E</name>
    <dbReference type="NCBI Taxonomy" id="1423351"/>
    <lineage>
        <taxon>Eukaryota</taxon>
        <taxon>Fungi</taxon>
        <taxon>Dikarya</taxon>
        <taxon>Basidiomycota</taxon>
        <taxon>Agaricomycotina</taxon>
        <taxon>Agaricomycetes</taxon>
        <taxon>Cantharellales</taxon>
        <taxon>Ceratobasidiaceae</taxon>
        <taxon>Rhizoctonia</taxon>
    </lineage>
</organism>
<dbReference type="CDD" id="cd09276">
    <property type="entry name" value="Rnase_HI_RT_non_LTR"/>
    <property type="match status" value="1"/>
</dbReference>
<feature type="domain" description="RNase H type-1" evidence="2">
    <location>
        <begin position="125"/>
        <end position="267"/>
    </location>
</feature>
<dbReference type="InterPro" id="IPR012337">
    <property type="entry name" value="RNaseH-like_sf"/>
</dbReference>
<dbReference type="PROSITE" id="PS50879">
    <property type="entry name" value="RNASE_H_1"/>
    <property type="match status" value="1"/>
</dbReference>
<evidence type="ECO:0000259" key="2">
    <source>
        <dbReference type="PROSITE" id="PS50879"/>
    </source>
</evidence>
<dbReference type="GO" id="GO:0004523">
    <property type="term" value="F:RNA-DNA hybrid ribonuclease activity"/>
    <property type="evidence" value="ECO:0007669"/>
    <property type="project" value="InterPro"/>
</dbReference>
<dbReference type="InterPro" id="IPR002156">
    <property type="entry name" value="RNaseH_domain"/>
</dbReference>
<reference evidence="3 4" key="1">
    <citation type="submission" date="2013-12" db="EMBL/GenBank/DDBJ databases">
        <authorList>
            <person name="Cubeta M."/>
            <person name="Pakala S."/>
            <person name="Fedorova N."/>
            <person name="Thomas E."/>
            <person name="Dean R."/>
            <person name="Jabaji S."/>
            <person name="Neate S."/>
            <person name="Toda T."/>
            <person name="Tavantzis S."/>
            <person name="Vilgalys R."/>
            <person name="Bharathan N."/>
            <person name="Pakala S."/>
            <person name="Losada L.S."/>
            <person name="Zafar N."/>
            <person name="Nierman W."/>
        </authorList>
    </citation>
    <scope>NUCLEOTIDE SEQUENCE [LARGE SCALE GENOMIC DNA]</scope>
    <source>
        <strain evidence="3 4">123E</strain>
    </source>
</reference>
<gene>
    <name evidence="3" type="ORF">V565_192040</name>
</gene>
<dbReference type="Gene3D" id="3.30.420.10">
    <property type="entry name" value="Ribonuclease H-like superfamily/Ribonuclease H"/>
    <property type="match status" value="1"/>
</dbReference>
<dbReference type="InterPro" id="IPR036397">
    <property type="entry name" value="RNaseH_sf"/>
</dbReference>
<dbReference type="Proteomes" id="UP000027456">
    <property type="component" value="Unassembled WGS sequence"/>
</dbReference>
<dbReference type="HOGENOM" id="CLU_000680_30_4_1"/>
<dbReference type="OrthoDB" id="3051850at2759"/>
<accession>A0A074RMI8</accession>
<dbReference type="GO" id="GO:0003676">
    <property type="term" value="F:nucleic acid binding"/>
    <property type="evidence" value="ECO:0007669"/>
    <property type="project" value="InterPro"/>
</dbReference>
<proteinExistence type="predicted"/>
<keyword evidence="3" id="KW-0548">Nucleotidyltransferase</keyword>
<feature type="compositionally biased region" description="Basic and acidic residues" evidence="1">
    <location>
        <begin position="293"/>
        <end position="305"/>
    </location>
</feature>
<name>A0A074RMI8_9AGAM</name>
<dbReference type="Pfam" id="PF00075">
    <property type="entry name" value="RNase_H"/>
    <property type="match status" value="1"/>
</dbReference>